<dbReference type="eggNOG" id="ENOG502S84Y">
    <property type="taxonomic scope" value="Eukaryota"/>
</dbReference>
<feature type="transmembrane region" description="Helical" evidence="2">
    <location>
        <begin position="301"/>
        <end position="320"/>
    </location>
</feature>
<feature type="transmembrane region" description="Helical" evidence="2">
    <location>
        <begin position="152"/>
        <end position="176"/>
    </location>
</feature>
<feature type="non-terminal residue" evidence="3">
    <location>
        <position position="1"/>
    </location>
</feature>
<dbReference type="InterPro" id="IPR035965">
    <property type="entry name" value="PAS-like_dom_sf"/>
</dbReference>
<feature type="region of interest" description="Disordered" evidence="1">
    <location>
        <begin position="1384"/>
        <end position="1425"/>
    </location>
</feature>
<dbReference type="InParanoid" id="I7M126"/>
<dbReference type="SUPFAM" id="SSF55785">
    <property type="entry name" value="PYP-like sensor domain (PAS domain)"/>
    <property type="match status" value="1"/>
</dbReference>
<evidence type="ECO:0000313" key="3">
    <source>
        <dbReference type="EMBL" id="EAR93900.4"/>
    </source>
</evidence>
<protein>
    <submittedName>
        <fullName evidence="3">Transmembrane protein, putative</fullName>
    </submittedName>
</protein>
<feature type="compositionally biased region" description="Polar residues" evidence="1">
    <location>
        <begin position="1393"/>
        <end position="1425"/>
    </location>
</feature>
<keyword evidence="2" id="KW-1133">Transmembrane helix</keyword>
<dbReference type="PANTHER" id="PTHR31600:SF2">
    <property type="entry name" value="GAMETE ENRICHED GENE 10 PROTEIN-RELATED"/>
    <property type="match status" value="1"/>
</dbReference>
<dbReference type="RefSeq" id="XP_001014145.4">
    <property type="nucleotide sequence ID" value="XM_001014145.4"/>
</dbReference>
<keyword evidence="2 3" id="KW-0812">Transmembrane</keyword>
<name>I7M126_TETTS</name>
<accession>I7M126</accession>
<feature type="transmembrane region" description="Helical" evidence="2">
    <location>
        <begin position="247"/>
        <end position="265"/>
    </location>
</feature>
<dbReference type="STRING" id="312017.I7M126"/>
<dbReference type="InterPro" id="IPR052994">
    <property type="entry name" value="Tiny_macrocysts_regulators"/>
</dbReference>
<dbReference type="OrthoDB" id="294856at2759"/>
<feature type="transmembrane region" description="Helical" evidence="2">
    <location>
        <begin position="1653"/>
        <end position="1671"/>
    </location>
</feature>
<feature type="transmembrane region" description="Helical" evidence="2">
    <location>
        <begin position="1453"/>
        <end position="1480"/>
    </location>
</feature>
<feature type="region of interest" description="Disordered" evidence="1">
    <location>
        <begin position="1139"/>
        <end position="1178"/>
    </location>
</feature>
<reference evidence="4" key="1">
    <citation type="journal article" date="2006" name="PLoS Biol.">
        <title>Macronuclear genome sequence of the ciliate Tetrahymena thermophila, a model eukaryote.</title>
        <authorList>
            <person name="Eisen J.A."/>
            <person name="Coyne R.S."/>
            <person name="Wu M."/>
            <person name="Wu D."/>
            <person name="Thiagarajan M."/>
            <person name="Wortman J.R."/>
            <person name="Badger J.H."/>
            <person name="Ren Q."/>
            <person name="Amedeo P."/>
            <person name="Jones K.M."/>
            <person name="Tallon L.J."/>
            <person name="Delcher A.L."/>
            <person name="Salzberg S.L."/>
            <person name="Silva J.C."/>
            <person name="Haas B.J."/>
            <person name="Majoros W.H."/>
            <person name="Farzad M."/>
            <person name="Carlton J.M."/>
            <person name="Smith R.K. Jr."/>
            <person name="Garg J."/>
            <person name="Pearlman R.E."/>
            <person name="Karrer K.M."/>
            <person name="Sun L."/>
            <person name="Manning G."/>
            <person name="Elde N.C."/>
            <person name="Turkewitz A.P."/>
            <person name="Asai D.J."/>
            <person name="Wilkes D.E."/>
            <person name="Wang Y."/>
            <person name="Cai H."/>
            <person name="Collins K."/>
            <person name="Stewart B.A."/>
            <person name="Lee S.R."/>
            <person name="Wilamowska K."/>
            <person name="Weinberg Z."/>
            <person name="Ruzzo W.L."/>
            <person name="Wloga D."/>
            <person name="Gaertig J."/>
            <person name="Frankel J."/>
            <person name="Tsao C.-C."/>
            <person name="Gorovsky M.A."/>
            <person name="Keeling P.J."/>
            <person name="Waller R.F."/>
            <person name="Patron N.J."/>
            <person name="Cherry J.M."/>
            <person name="Stover N.A."/>
            <person name="Krieger C.J."/>
            <person name="del Toro C."/>
            <person name="Ryder H.F."/>
            <person name="Williamson S.C."/>
            <person name="Barbeau R.A."/>
            <person name="Hamilton E.P."/>
            <person name="Orias E."/>
        </authorList>
    </citation>
    <scope>NUCLEOTIDE SEQUENCE [LARGE SCALE GENOMIC DNA]</scope>
    <source>
        <strain evidence="4">SB210</strain>
    </source>
</reference>
<sequence>MKDIKKKLAQHSKNKRISKKILKNDLIKDKFTVYLSNFYLFIQVEDNSRSLPQQYFKILVFIYFFQLFGICTSIPPLNQIFSDTFQFAIQFSQFFRVSAALAYWENDYQMIIWMVLLLIQDIYFIYCSFVLGIKSTKDSTNNFKKQSIKIKYVLIQLDMLKWVMLIIKMDFVFGWFNCYNEWTNTNSQNTISHRCLMLPRLPKDLNQIGFLVISAVLLLTSVMIIFVSIFIYNSADLVNKNNLKTPFSYTKIIEYIGIIILVAISYSESQLFMIIATLIFVFLLVVNLIRYFPYPSREISLFYLNAISILIINLSMYIFYTFSPRTNQQNYFFTSIILCTLSIVFNETIWNFIIQSINRYNIVFSKKKDLSKQLLFFTTVLELIKKSQKNEDAYIKLQGLMNQHQIECKDINCPCISKLYEQKYKSDTQRQLELQLEKQALTSIAIQEDQRLIKSKARGIYLYELSQNKENYIQWILEFIDYQFTLCIKFQKQSHELEEFCLKFWYFQCKVKNNQIKCLYLVKHHTQMFQEKSIFFKIVEIAMTQFIENRIKEKDKSLRYSYRLKDTQEAIMYERFENFVLCEEKKVMIKQEVIDLIQKKIQYNEKLVEGYNTISELYKDIMNLMAGINRIERILLHELRQSKENIHFMRMLSLIKFRLINDPIFTEKLETQLNELYRRDEFQDKNIVHSLTVLKGNVVTIIASFGGKEKGLILNYSERTPQFFGYKSNEFYQINSVKMLMPYCVSKEHDYFIQRLIEQGTHNILRSYRPTLAKKKDGFLFPIKIYVNYYFGIQNELCFSSLVLKVQTNSHYVLIDKQGYIQGVSENFYKPILSELYEYECENLDIIKSNIRLFCPTVYQLIENYTSKQDLSNIRCEFFFPKRFQDILKNFQQECHIFQSQIEKSEYGNKNQRDSNEKFKQFLNDFLKKNKNLYENTLSYELSLNLEQEHIRLIDGRSLILYVVEITTFTMNDKDLTSTLGTTQVTKTTVFQKIYNGLNENTTHLASKSKEPFIESSQNILINQSPQNHLNIMASQFTVKNEGNHKNDSQEIQDTFEDLKQDTEQEIDIFQSNRQLPQHQIISSRTNIMGQDGKLKVASNLACVESSTTQYYNNINLLKVYESLDKQRDEILKQLQKEEKEREKLETNENDESNEKIESKDSQSQKSPIQICRDRKKSFKRQNSEKLIAEILTKGPDEFQEYKISNVDLFEDQVQKDTRAQMLVTDLDKLDVSTSIQQALSSGVYAKNQHEGQQVFPVQQVNPSLKQSIRPMMLQTSARKYSLQVNPLISFTLQKQNTLQSPHSAYVVAEKNDKVLVSDNQLQTHAIEATQENDRSQQNINESQMLFKSNQGVNLNYLEQVQEAEIQVNNEEFTDDTKNIHEYISEDDKNMNGGDQNQSQKSRSKAKANQMQIQERNQQASINSSEVRSTINTQIKQIHQNACSNQSPLFLKILFSIFVIQWFLFIIMVTIQTLIIFQYFDTIQQNLDRILLFPQAIIPLSKSILSLNFQVFANENRINMTGLYNIAQEQNYFHSVVEDSFSLFQQNSIEAFQRNILFNYQKDILNLESKMILTQNDIKNNYFLTITDMLNLASQIIYTFSLQNNYNTINSQNSDFDQLQDNFSTICSSFSQINSEIYNSLFSTFSSFQSFNGINFGVSLVIIVSSYIFVLPSFQQVNKRLQDILKLICRITEKEAFDDIHMLTIFQEQLESSYEEYLVCSVVVNLLETNLSKQKSLATNNNQKKQRKIGQYLCDRIKEQTISQTSFCLLLLLLFLICSVFFIAEFILLKIFIENTQPPSQTFYDFYVSTTSLSTSAAAHNLLFKHQIYSKLLGSPYLSQEVYQNTTNLFNDQFTTAQNFFSSEFLKFKDNLSQMPQSFQNQITFLQTNTPCSNNTYNILSTLEQQICLNALSGNVNKGLSASLQTVFAYMYQMKVDNTFDYGYGIQFINTTAYKENIQVAILNINILQNLIIQFQNNIQSMINNFTRLIIIVFVVGSVIYSIFFFNILIKFLENLFQNYKLVRKGIMLIPFKRVCEDNNTLSLIKKYI</sequence>
<feature type="transmembrane region" description="Helical" evidence="2">
    <location>
        <begin position="208"/>
        <end position="235"/>
    </location>
</feature>
<feature type="transmembrane region" description="Helical" evidence="2">
    <location>
        <begin position="271"/>
        <end position="289"/>
    </location>
</feature>
<gene>
    <name evidence="3" type="ORF">TTHERM_00406680</name>
</gene>
<keyword evidence="4" id="KW-1185">Reference proteome</keyword>
<dbReference type="GeneID" id="7825397"/>
<dbReference type="EMBL" id="GG662719">
    <property type="protein sequence ID" value="EAR93900.4"/>
    <property type="molecule type" value="Genomic_DNA"/>
</dbReference>
<feature type="transmembrane region" description="Helical" evidence="2">
    <location>
        <begin position="110"/>
        <end position="131"/>
    </location>
</feature>
<organism evidence="3 4">
    <name type="scientific">Tetrahymena thermophila (strain SB210)</name>
    <dbReference type="NCBI Taxonomy" id="312017"/>
    <lineage>
        <taxon>Eukaryota</taxon>
        <taxon>Sar</taxon>
        <taxon>Alveolata</taxon>
        <taxon>Ciliophora</taxon>
        <taxon>Intramacronucleata</taxon>
        <taxon>Oligohymenophorea</taxon>
        <taxon>Hymenostomatida</taxon>
        <taxon>Tetrahymenina</taxon>
        <taxon>Tetrahymenidae</taxon>
        <taxon>Tetrahymena</taxon>
    </lineage>
</organism>
<dbReference type="Proteomes" id="UP000009168">
    <property type="component" value="Unassembled WGS sequence"/>
</dbReference>
<feature type="transmembrane region" description="Helical" evidence="2">
    <location>
        <begin position="1767"/>
        <end position="1792"/>
    </location>
</feature>
<proteinExistence type="predicted"/>
<feature type="transmembrane region" description="Helical" evidence="2">
    <location>
        <begin position="1989"/>
        <end position="2010"/>
    </location>
</feature>
<evidence type="ECO:0000256" key="2">
    <source>
        <dbReference type="SAM" id="Phobius"/>
    </source>
</evidence>
<feature type="transmembrane region" description="Helical" evidence="2">
    <location>
        <begin position="54"/>
        <end position="75"/>
    </location>
</feature>
<keyword evidence="2" id="KW-0472">Membrane</keyword>
<evidence type="ECO:0000313" key="4">
    <source>
        <dbReference type="Proteomes" id="UP000009168"/>
    </source>
</evidence>
<dbReference type="KEGG" id="tet:TTHERM_00406680"/>
<feature type="compositionally biased region" description="Basic and acidic residues" evidence="1">
    <location>
        <begin position="1139"/>
        <end position="1163"/>
    </location>
</feature>
<evidence type="ECO:0000256" key="1">
    <source>
        <dbReference type="SAM" id="MobiDB-lite"/>
    </source>
</evidence>
<dbReference type="PANTHER" id="PTHR31600">
    <property type="entry name" value="TINY MACROCYSTS PROTEIN B-RELATED"/>
    <property type="match status" value="1"/>
</dbReference>